<evidence type="ECO:0000259" key="1">
    <source>
        <dbReference type="SMART" id="SM01222"/>
    </source>
</evidence>
<dbReference type="Gene3D" id="3.30.990.10">
    <property type="entry name" value="Formiminotransferase, N-terminal subdomain"/>
    <property type="match status" value="1"/>
</dbReference>
<dbReference type="AlphaFoldDB" id="A0A7S0PKG3"/>
<dbReference type="Gene3D" id="3.30.70.670">
    <property type="entry name" value="Formiminotransferase, C-terminal subdomain"/>
    <property type="match status" value="1"/>
</dbReference>
<dbReference type="InterPro" id="IPR022384">
    <property type="entry name" value="FormiminoTrfase_cat_dom_sf"/>
</dbReference>
<dbReference type="InterPro" id="IPR051623">
    <property type="entry name" value="FTCD"/>
</dbReference>
<evidence type="ECO:0000313" key="2">
    <source>
        <dbReference type="EMBL" id="CAD8580476.1"/>
    </source>
</evidence>
<dbReference type="InterPro" id="IPR037064">
    <property type="entry name" value="Formiminotransferase_N_sf"/>
</dbReference>
<proteinExistence type="predicted"/>
<dbReference type="GO" id="GO:0016740">
    <property type="term" value="F:transferase activity"/>
    <property type="evidence" value="ECO:0007669"/>
    <property type="project" value="InterPro"/>
</dbReference>
<dbReference type="PANTHER" id="PTHR12234">
    <property type="entry name" value="FORMIMINOTRANSFERASE-CYCLODEAMINASE"/>
    <property type="match status" value="1"/>
</dbReference>
<protein>
    <recommendedName>
        <fullName evidence="1">Formiminotransferase N-terminal subdomain domain-containing protein</fullName>
    </recommendedName>
</protein>
<dbReference type="InterPro" id="IPR012886">
    <property type="entry name" value="Formiminotransferase_N"/>
</dbReference>
<reference evidence="2" key="1">
    <citation type="submission" date="2021-01" db="EMBL/GenBank/DDBJ databases">
        <authorList>
            <person name="Corre E."/>
            <person name="Pelletier E."/>
            <person name="Niang G."/>
            <person name="Scheremetjew M."/>
            <person name="Finn R."/>
            <person name="Kale V."/>
            <person name="Holt S."/>
            <person name="Cochrane G."/>
            <person name="Meng A."/>
            <person name="Brown T."/>
            <person name="Cohen L."/>
        </authorList>
    </citation>
    <scope>NUCLEOTIDE SEQUENCE</scope>
    <source>
        <strain evidence="2">Clade-D-RCC2572</strain>
    </source>
</reference>
<gene>
    <name evidence="2" type="ORF">OMED0929_LOCUS2825</name>
</gene>
<sequence length="313" mass="33367">MTSAARAALAAVVYVSEGRNAVVLDKIEAIARKASTTRPVALVNIFRDVEYNRTGFTFAGRDANDVTRSALEVASASLRVVDLREHAATHPRVGVVDHVSCHALDAGRRADAAELAREIGAGLGSFGVPVKLYGDAASDGVGLDEIRRRSGYFSGAASGTWRGEFVAERGFAFDYGPDVVPEREGLAMVGAVPWVCNYNVPLVFTFGVSMDAEQRLKRAMSFGRAVAKRVSQRGGGLQSVQSMALPHGDKVEVACNLLDVHVSSTEDVQRATENIVATIDVREFLGELGGVRVERGYVTNQTPESISAAIDAL</sequence>
<dbReference type="InterPro" id="IPR037070">
    <property type="entry name" value="Formiminotransferase_C_sf"/>
</dbReference>
<dbReference type="SMART" id="SM01222">
    <property type="entry name" value="FTCD_N"/>
    <property type="match status" value="1"/>
</dbReference>
<dbReference type="Pfam" id="PF07837">
    <property type="entry name" value="FTCD_N"/>
    <property type="match status" value="1"/>
</dbReference>
<feature type="domain" description="Formiminotransferase N-terminal subdomain" evidence="1">
    <location>
        <begin position="7"/>
        <end position="193"/>
    </location>
</feature>
<name>A0A7S0PKG3_9CHLO</name>
<dbReference type="EMBL" id="HBEW01003422">
    <property type="protein sequence ID" value="CAD8580476.1"/>
    <property type="molecule type" value="Transcribed_RNA"/>
</dbReference>
<organism evidence="2">
    <name type="scientific">Ostreococcus mediterraneus</name>
    <dbReference type="NCBI Taxonomy" id="1486918"/>
    <lineage>
        <taxon>Eukaryota</taxon>
        <taxon>Viridiplantae</taxon>
        <taxon>Chlorophyta</taxon>
        <taxon>Mamiellophyceae</taxon>
        <taxon>Mamiellales</taxon>
        <taxon>Bathycoccaceae</taxon>
        <taxon>Ostreococcus</taxon>
    </lineage>
</organism>
<dbReference type="PANTHER" id="PTHR12234:SF1">
    <property type="entry name" value="FORMIMINOTRANSFERASE N-TERMINAL SUBDOMAIN-CONTAINING PROTEIN"/>
    <property type="match status" value="1"/>
</dbReference>
<dbReference type="GO" id="GO:0005542">
    <property type="term" value="F:folic acid binding"/>
    <property type="evidence" value="ECO:0007669"/>
    <property type="project" value="InterPro"/>
</dbReference>
<dbReference type="SUPFAM" id="SSF55116">
    <property type="entry name" value="Formiminotransferase domain of formiminotransferase-cyclodeaminase"/>
    <property type="match status" value="1"/>
</dbReference>
<accession>A0A7S0PKG3</accession>